<dbReference type="GO" id="GO:0004174">
    <property type="term" value="F:electron-transferring-flavoprotein dehydrogenase activity"/>
    <property type="evidence" value="ECO:0007669"/>
    <property type="project" value="TreeGrafter"/>
</dbReference>
<evidence type="ECO:0000259" key="1">
    <source>
        <dbReference type="Pfam" id="PF07992"/>
    </source>
</evidence>
<dbReference type="PANTHER" id="PTHR43735:SF2">
    <property type="entry name" value="FE-REGULATED PROTEIN 8"/>
    <property type="match status" value="1"/>
</dbReference>
<dbReference type="PRINTS" id="PR00368">
    <property type="entry name" value="FADPNR"/>
</dbReference>
<dbReference type="PANTHER" id="PTHR43735">
    <property type="entry name" value="APOPTOSIS-INDUCING FACTOR 1"/>
    <property type="match status" value="1"/>
</dbReference>
<dbReference type="Gene3D" id="3.50.50.100">
    <property type="match status" value="1"/>
</dbReference>
<dbReference type="OrthoDB" id="202203at2759"/>
<evidence type="ECO:0000313" key="3">
    <source>
        <dbReference type="Proteomes" id="UP000250043"/>
    </source>
</evidence>
<protein>
    <submittedName>
        <fullName evidence="2">Iron uptake cluster protein</fullName>
    </submittedName>
</protein>
<gene>
    <name evidence="2" type="ORF">OBBRIDRAFT_739094</name>
</gene>
<dbReference type="SUPFAM" id="SSF51905">
    <property type="entry name" value="FAD/NAD(P)-binding domain"/>
    <property type="match status" value="1"/>
</dbReference>
<sequence>MSTKTVAVLGASYGGARAAQVLAQGLPAGWRVVLIDRNSHMNHLYVLPRYAILPAHAHKAFIPYTRLFASALQAASQAESESGTASASEVSPHVVLHAEVTSLSTHSLTLSRAFPEHGIAGSPPTLAFDYVVYALGSHLPGPINLWGPIGDEHEVKEPIQCGTKAGGIGWLTRFHDQVERASSVLVVGGGALGIQYATDIAEAFPTKHVTLLHSRTRLLPKFDEQMHSEILSSLSTLNIDTVLGERLDLESARTPKVISVNGQIERVVRTESGREIHASMVLLCTGQTPNTALLKDLLPDAIIPEGPSKGMVRVKRTMQVAEDEEDDTHLHVPHPHIFAIGDAADAFGAINAGHTAYHQGEAAAKNIVRLIQRSEGKALVRNADAGHNLGEELVRYAPGAPAIKVSLGLSRSVYQIGDAVGTKGDAPHDLDAHLMWRFYGVDDEDLDMRA</sequence>
<dbReference type="EMBL" id="KV722558">
    <property type="protein sequence ID" value="OCH85873.1"/>
    <property type="molecule type" value="Genomic_DNA"/>
</dbReference>
<proteinExistence type="predicted"/>
<organism evidence="2 3">
    <name type="scientific">Obba rivulosa</name>
    <dbReference type="NCBI Taxonomy" id="1052685"/>
    <lineage>
        <taxon>Eukaryota</taxon>
        <taxon>Fungi</taxon>
        <taxon>Dikarya</taxon>
        <taxon>Basidiomycota</taxon>
        <taxon>Agaricomycotina</taxon>
        <taxon>Agaricomycetes</taxon>
        <taxon>Polyporales</taxon>
        <taxon>Gelatoporiaceae</taxon>
        <taxon>Obba</taxon>
    </lineage>
</organism>
<keyword evidence="3" id="KW-1185">Reference proteome</keyword>
<dbReference type="AlphaFoldDB" id="A0A8E2DKJ7"/>
<accession>A0A8E2DKJ7</accession>
<dbReference type="InterPro" id="IPR036188">
    <property type="entry name" value="FAD/NAD-bd_sf"/>
</dbReference>
<name>A0A8E2DKJ7_9APHY</name>
<dbReference type="Pfam" id="PF07992">
    <property type="entry name" value="Pyr_redox_2"/>
    <property type="match status" value="1"/>
</dbReference>
<evidence type="ECO:0000313" key="2">
    <source>
        <dbReference type="EMBL" id="OCH85873.1"/>
    </source>
</evidence>
<feature type="domain" description="FAD/NAD(P)-binding" evidence="1">
    <location>
        <begin position="5"/>
        <end position="360"/>
    </location>
</feature>
<dbReference type="GO" id="GO:0050660">
    <property type="term" value="F:flavin adenine dinucleotide binding"/>
    <property type="evidence" value="ECO:0007669"/>
    <property type="project" value="TreeGrafter"/>
</dbReference>
<dbReference type="Proteomes" id="UP000250043">
    <property type="component" value="Unassembled WGS sequence"/>
</dbReference>
<dbReference type="GO" id="GO:0005737">
    <property type="term" value="C:cytoplasm"/>
    <property type="evidence" value="ECO:0007669"/>
    <property type="project" value="TreeGrafter"/>
</dbReference>
<reference evidence="2 3" key="1">
    <citation type="submission" date="2016-07" db="EMBL/GenBank/DDBJ databases">
        <title>Draft genome of the white-rot fungus Obba rivulosa 3A-2.</title>
        <authorList>
            <consortium name="DOE Joint Genome Institute"/>
            <person name="Miettinen O."/>
            <person name="Riley R."/>
            <person name="Acob R."/>
            <person name="Barry K."/>
            <person name="Cullen D."/>
            <person name="De Vries R."/>
            <person name="Hainaut M."/>
            <person name="Hatakka A."/>
            <person name="Henrissat B."/>
            <person name="Hilden K."/>
            <person name="Kuo R."/>
            <person name="Labutti K."/>
            <person name="Lipzen A."/>
            <person name="Makela M.R."/>
            <person name="Sandor L."/>
            <person name="Spatafora J.W."/>
            <person name="Grigoriev I.V."/>
            <person name="Hibbett D.S."/>
        </authorList>
    </citation>
    <scope>NUCLEOTIDE SEQUENCE [LARGE SCALE GENOMIC DNA]</scope>
    <source>
        <strain evidence="2 3">3A-2</strain>
    </source>
</reference>
<dbReference type="InterPro" id="IPR023753">
    <property type="entry name" value="FAD/NAD-binding_dom"/>
</dbReference>